<dbReference type="SUPFAM" id="SSF52833">
    <property type="entry name" value="Thioredoxin-like"/>
    <property type="match status" value="4"/>
</dbReference>
<dbReference type="Pfam" id="PF00085">
    <property type="entry name" value="Thioredoxin"/>
    <property type="match status" value="4"/>
</dbReference>
<reference evidence="4" key="1">
    <citation type="submission" date="2017-02" db="UniProtKB">
        <authorList>
            <consortium name="WormBaseParasite"/>
        </authorList>
    </citation>
    <scope>IDENTIFICATION</scope>
</reference>
<dbReference type="PANTHER" id="PTHR44340:SF1">
    <property type="entry name" value="DNAJ HOMOLOG SUBFAMILY C MEMBER 10"/>
    <property type="match status" value="1"/>
</dbReference>
<dbReference type="PROSITE" id="PS00194">
    <property type="entry name" value="THIOREDOXIN_1"/>
    <property type="match status" value="1"/>
</dbReference>
<dbReference type="GO" id="GO:0036498">
    <property type="term" value="P:IRE1-mediated unfolded protein response"/>
    <property type="evidence" value="ECO:0007669"/>
    <property type="project" value="TreeGrafter"/>
</dbReference>
<gene>
    <name evidence="2" type="ORF">NBR_LOCUS20486</name>
</gene>
<feature type="domain" description="Thioredoxin" evidence="1">
    <location>
        <begin position="673"/>
        <end position="782"/>
    </location>
</feature>
<dbReference type="GO" id="GO:0005788">
    <property type="term" value="C:endoplasmic reticulum lumen"/>
    <property type="evidence" value="ECO:0007669"/>
    <property type="project" value="TreeGrafter"/>
</dbReference>
<keyword evidence="3" id="KW-1185">Reference proteome</keyword>
<dbReference type="AlphaFoldDB" id="A0A0N4YTB3"/>
<feature type="domain" description="Thioredoxin" evidence="1">
    <location>
        <begin position="46"/>
        <end position="165"/>
    </location>
</feature>
<dbReference type="PANTHER" id="PTHR44340">
    <property type="entry name" value="DNAJ HOMOLOG SUBFAMILY C MEMBER 10"/>
    <property type="match status" value="1"/>
</dbReference>
<evidence type="ECO:0000259" key="1">
    <source>
        <dbReference type="PROSITE" id="PS51352"/>
    </source>
</evidence>
<feature type="domain" description="Thioredoxin" evidence="1">
    <location>
        <begin position="540"/>
        <end position="672"/>
    </location>
</feature>
<dbReference type="GO" id="GO:0016671">
    <property type="term" value="F:oxidoreductase activity, acting on a sulfur group of donors, disulfide as acceptor"/>
    <property type="evidence" value="ECO:0007669"/>
    <property type="project" value="TreeGrafter"/>
</dbReference>
<organism evidence="4">
    <name type="scientific">Nippostrongylus brasiliensis</name>
    <name type="common">Rat hookworm</name>
    <dbReference type="NCBI Taxonomy" id="27835"/>
    <lineage>
        <taxon>Eukaryota</taxon>
        <taxon>Metazoa</taxon>
        <taxon>Ecdysozoa</taxon>
        <taxon>Nematoda</taxon>
        <taxon>Chromadorea</taxon>
        <taxon>Rhabditida</taxon>
        <taxon>Rhabditina</taxon>
        <taxon>Rhabditomorpha</taxon>
        <taxon>Strongyloidea</taxon>
        <taxon>Heligmosomidae</taxon>
        <taxon>Nippostrongylus</taxon>
    </lineage>
</organism>
<accession>A0A0N4YTB3</accession>
<dbReference type="InterPro" id="IPR017937">
    <property type="entry name" value="Thioredoxin_CS"/>
</dbReference>
<dbReference type="STRING" id="27835.A0A0N4YTB3"/>
<evidence type="ECO:0000313" key="4">
    <source>
        <dbReference type="WBParaSite" id="NBR_0002048501-mRNA-1"/>
    </source>
</evidence>
<dbReference type="Gene3D" id="3.40.30.10">
    <property type="entry name" value="Glutaredoxin"/>
    <property type="match status" value="6"/>
</dbReference>
<name>A0A0N4YTB3_NIPBR</name>
<evidence type="ECO:0000313" key="3">
    <source>
        <dbReference type="Proteomes" id="UP000271162"/>
    </source>
</evidence>
<dbReference type="OMA" id="APTWRKF"/>
<dbReference type="GO" id="GO:0051787">
    <property type="term" value="F:misfolded protein binding"/>
    <property type="evidence" value="ECO:0007669"/>
    <property type="project" value="TreeGrafter"/>
</dbReference>
<reference evidence="2 3" key="2">
    <citation type="submission" date="2018-11" db="EMBL/GenBank/DDBJ databases">
        <authorList>
            <consortium name="Pathogen Informatics"/>
        </authorList>
    </citation>
    <scope>NUCLEOTIDE SEQUENCE [LARGE SCALE GENOMIC DNA]</scope>
</reference>
<dbReference type="PROSITE" id="PS51352">
    <property type="entry name" value="THIOREDOXIN_2"/>
    <property type="match status" value="3"/>
</dbReference>
<sequence length="782" mass="88898">MRKKYDQYGEKGLEDGFQAGNNYQSWQFYNENFVLLWWVKRNNNYQSWQFYNENFGIYDDDAEIVTLNRADFQRLVTQSNELWFINFYSTYCSHCHQLAPTWRKFAQAMQGAVRIGAVNCAEDPGLCQSQRVHAYPSLVLYPSGEFYNGVRDMELLQEFVMKRMTSEVLHLKADNIDALTTKWQPYDSRPWVIDFCDETENCLTGVNRRKLAAMLDGLVNVGTLDCKGDESDLCQKLDAWSGVRYYPARGVDKENGKTMDSMDPRELAEEALTYVADLEEIESSELTDLIGGEARDWATAVLFVPNKDSLKEKKDFKRLPTMLLDIKVVYADCSQSTNICQQLLDVRKLPQFVVFKTNGGYEVDYGNKPSYHDASAFIKEAVNSPLHVLTANAYHAALNSGEMWIIDYFAPRQSNSAAAIRPRSDNNGKGRSTSAISAPLCGCATGSRHVSGWDQPPAIRIGTIMKLRWCPPCLRLISEYRRLHSMIDRSDEVLSNLKIGLVDCDKNRAICNKAGVQSYPTSELRTENNKVHKFVGYHSAASLLELIDNTLNPAVDELTPEDFKRLVENRDSDVTWVVDYFAPWCGPCQQLAPELHKAARSLNKFDEKIHFGSVDCQAYDAFCRQQSVSFYPSVRLYPAVSKNRRMQRFYDYPQNMWRNAETIERWVFGMLPSVVISLGNDYWTTVLNSGEPWLVDFFAPWCGHCIQFAPVYEQIAKALDGKVKVGKVDCDAWPGVCRGAQRNSSHSVSDTVSPDTFVRVITSDAGVMTLTGCYADAHARRR</sequence>
<dbReference type="InterPro" id="IPR052460">
    <property type="entry name" value="ER_disulfide_reductase"/>
</dbReference>
<dbReference type="EMBL" id="UYSL01025186">
    <property type="protein sequence ID" value="VDL84223.1"/>
    <property type="molecule type" value="Genomic_DNA"/>
</dbReference>
<dbReference type="GO" id="GO:0015035">
    <property type="term" value="F:protein-disulfide reductase activity"/>
    <property type="evidence" value="ECO:0007669"/>
    <property type="project" value="TreeGrafter"/>
</dbReference>
<dbReference type="Proteomes" id="UP000271162">
    <property type="component" value="Unassembled WGS sequence"/>
</dbReference>
<dbReference type="WBParaSite" id="NBR_0002048501-mRNA-1">
    <property type="protein sequence ID" value="NBR_0002048501-mRNA-1"/>
    <property type="gene ID" value="NBR_0002048501"/>
</dbReference>
<evidence type="ECO:0000313" key="2">
    <source>
        <dbReference type="EMBL" id="VDL84223.1"/>
    </source>
</evidence>
<proteinExistence type="predicted"/>
<protein>
    <submittedName>
        <fullName evidence="4">DnaJ homolog subfamily C member 10 (inferred by orthology to a human protein)</fullName>
    </submittedName>
</protein>
<dbReference type="InterPro" id="IPR013766">
    <property type="entry name" value="Thioredoxin_domain"/>
</dbReference>
<dbReference type="InterPro" id="IPR036249">
    <property type="entry name" value="Thioredoxin-like_sf"/>
</dbReference>